<reference evidence="9 10" key="1">
    <citation type="submission" date="2023-11" db="EMBL/GenBank/DDBJ databases">
        <title>Dfirmibasis_genome.</title>
        <authorList>
            <person name="Edelbroek B."/>
            <person name="Kjellin J."/>
            <person name="Jerlstrom-Hultqvist J."/>
            <person name="Soderbom F."/>
        </authorList>
    </citation>
    <scope>NUCLEOTIDE SEQUENCE [LARGE SCALE GENOMIC DNA]</scope>
    <source>
        <strain evidence="9 10">TNS-C-14</strain>
    </source>
</reference>
<dbReference type="GO" id="GO:0042026">
    <property type="term" value="P:protein refolding"/>
    <property type="evidence" value="ECO:0007669"/>
    <property type="project" value="TreeGrafter"/>
</dbReference>
<dbReference type="Pfam" id="PF01556">
    <property type="entry name" value="DnaJ_C"/>
    <property type="match status" value="1"/>
</dbReference>
<keyword evidence="4 6" id="KW-0862">Zinc</keyword>
<proteinExistence type="inferred from homology"/>
<dbReference type="PRINTS" id="PR00625">
    <property type="entry name" value="JDOMAIN"/>
</dbReference>
<dbReference type="GO" id="GO:0051082">
    <property type="term" value="F:unfolded protein binding"/>
    <property type="evidence" value="ECO:0007669"/>
    <property type="project" value="InterPro"/>
</dbReference>
<dbReference type="Gene3D" id="1.10.287.110">
    <property type="entry name" value="DnaJ domain"/>
    <property type="match status" value="1"/>
</dbReference>
<dbReference type="SMART" id="SM00271">
    <property type="entry name" value="DnaJ"/>
    <property type="match status" value="1"/>
</dbReference>
<dbReference type="Pfam" id="PF00684">
    <property type="entry name" value="DnaJ_CXXCXGXG"/>
    <property type="match status" value="1"/>
</dbReference>
<keyword evidence="10" id="KW-1185">Reference proteome</keyword>
<evidence type="ECO:0000256" key="3">
    <source>
        <dbReference type="ARBA" id="ARBA00022771"/>
    </source>
</evidence>
<keyword evidence="2" id="KW-0677">Repeat</keyword>
<evidence type="ECO:0000256" key="6">
    <source>
        <dbReference type="PROSITE-ProRule" id="PRU00546"/>
    </source>
</evidence>
<sequence length="460" mass="50419">MNIETKLFGNKSKVLLTRLLSQHVKKQYILRYSSTNKNSTPFFLSKTFLNNKSNNNSKRYFRSSSPTLSQKRDLYEVLGVSRDASKQDIKKAFYALAKKYHPDTNRDDPNAHKTFAEISNAYDVLYDDKKRSVYDTAGHQGATQENMEHGGFPGGMGGQDINLEDLFGGGGMGGFDLNDLFGGGGGGGKKASGADMQVNLRLDFMDAVNGCETDISFYGGTKCTPCDGSGAKAGTKPQTCKQCGGTGTQTRSNGFFQMATTCRGCKGSGKIIKDHCTTCKGKGINQGERIVKIKVPAGINNGTTIKLAGEGEPSKNGRRGNLFVNVTVSEHELFKRTGNDIHLDVPITLSQAILGDSISIPTLSGEVDLKVPKGTQPGEKRVLKGKGIRFVNSTEFGSQYIHFIVSIPKNISQKQEELIKEFDQEEKKNNGPLDSLSHPVLSFWNKAMKRWREYANKFKN</sequence>
<dbReference type="GO" id="GO:0009408">
    <property type="term" value="P:response to heat"/>
    <property type="evidence" value="ECO:0007669"/>
    <property type="project" value="InterPro"/>
</dbReference>
<dbReference type="Gene3D" id="2.60.260.20">
    <property type="entry name" value="Urease metallochaperone UreE, N-terminal domain"/>
    <property type="match status" value="2"/>
</dbReference>
<evidence type="ECO:0000256" key="2">
    <source>
        <dbReference type="ARBA" id="ARBA00022737"/>
    </source>
</evidence>
<feature type="domain" description="J" evidence="7">
    <location>
        <begin position="73"/>
        <end position="138"/>
    </location>
</feature>
<keyword evidence="1 6" id="KW-0479">Metal-binding</keyword>
<dbReference type="HAMAP" id="MF_01152">
    <property type="entry name" value="DnaJ"/>
    <property type="match status" value="1"/>
</dbReference>
<dbReference type="PANTHER" id="PTHR43096">
    <property type="entry name" value="DNAJ HOMOLOG 1, MITOCHONDRIAL-RELATED"/>
    <property type="match status" value="1"/>
</dbReference>
<evidence type="ECO:0000256" key="1">
    <source>
        <dbReference type="ARBA" id="ARBA00022723"/>
    </source>
</evidence>
<evidence type="ECO:0000313" key="9">
    <source>
        <dbReference type="EMBL" id="KAK5582907.1"/>
    </source>
</evidence>
<dbReference type="SUPFAM" id="SSF49493">
    <property type="entry name" value="HSP40/DnaJ peptide-binding domain"/>
    <property type="match status" value="2"/>
</dbReference>
<dbReference type="FunFam" id="2.60.260.20:FF:000005">
    <property type="entry name" value="Chaperone protein dnaJ 1, mitochondrial"/>
    <property type="match status" value="1"/>
</dbReference>
<keyword evidence="3 6" id="KW-0863">Zinc-finger</keyword>
<evidence type="ECO:0000256" key="5">
    <source>
        <dbReference type="ARBA" id="ARBA00023186"/>
    </source>
</evidence>
<name>A0AAN7Z063_9MYCE</name>
<dbReference type="SUPFAM" id="SSF57938">
    <property type="entry name" value="DnaJ/Hsp40 cysteine-rich domain"/>
    <property type="match status" value="1"/>
</dbReference>
<dbReference type="InterPro" id="IPR008971">
    <property type="entry name" value="HSP40/DnaJ_pept-bd"/>
</dbReference>
<evidence type="ECO:0000259" key="8">
    <source>
        <dbReference type="PROSITE" id="PS51188"/>
    </source>
</evidence>
<dbReference type="PROSITE" id="PS50076">
    <property type="entry name" value="DNAJ_2"/>
    <property type="match status" value="1"/>
</dbReference>
<dbReference type="PROSITE" id="PS51188">
    <property type="entry name" value="ZF_CR"/>
    <property type="match status" value="1"/>
</dbReference>
<dbReference type="Proteomes" id="UP001344447">
    <property type="component" value="Unassembled WGS sequence"/>
</dbReference>
<dbReference type="InterPro" id="IPR001305">
    <property type="entry name" value="HSP_DnaJ_Cys-rich_dom"/>
</dbReference>
<dbReference type="InterPro" id="IPR036410">
    <property type="entry name" value="HSP_DnaJ_Cys-rich_dom_sf"/>
</dbReference>
<dbReference type="CDD" id="cd10747">
    <property type="entry name" value="DnaJ_C"/>
    <property type="match status" value="1"/>
</dbReference>
<evidence type="ECO:0000313" key="10">
    <source>
        <dbReference type="Proteomes" id="UP001344447"/>
    </source>
</evidence>
<dbReference type="InterPro" id="IPR018253">
    <property type="entry name" value="DnaJ_domain_CS"/>
</dbReference>
<protein>
    <submittedName>
        <fullName evidence="9">Uncharacterized protein</fullName>
    </submittedName>
</protein>
<evidence type="ECO:0000256" key="4">
    <source>
        <dbReference type="ARBA" id="ARBA00022833"/>
    </source>
</evidence>
<dbReference type="NCBIfam" id="NF008035">
    <property type="entry name" value="PRK10767.1"/>
    <property type="match status" value="1"/>
</dbReference>
<dbReference type="EMBL" id="JAVFKY010000001">
    <property type="protein sequence ID" value="KAK5582907.1"/>
    <property type="molecule type" value="Genomic_DNA"/>
</dbReference>
<comment type="caution">
    <text evidence="9">The sequence shown here is derived from an EMBL/GenBank/DDBJ whole genome shotgun (WGS) entry which is preliminary data.</text>
</comment>
<dbReference type="Pfam" id="PF00226">
    <property type="entry name" value="DnaJ"/>
    <property type="match status" value="1"/>
</dbReference>
<dbReference type="FunFam" id="2.10.230.10:FF:000002">
    <property type="entry name" value="Molecular chaperone DnaJ"/>
    <property type="match status" value="1"/>
</dbReference>
<evidence type="ECO:0000259" key="7">
    <source>
        <dbReference type="PROSITE" id="PS50076"/>
    </source>
</evidence>
<keyword evidence="5" id="KW-0143">Chaperone</keyword>
<feature type="domain" description="CR-type" evidence="8">
    <location>
        <begin position="210"/>
        <end position="288"/>
    </location>
</feature>
<dbReference type="Gene3D" id="2.10.230.10">
    <property type="entry name" value="Heat shock protein DnaJ, cysteine-rich domain"/>
    <property type="match status" value="1"/>
</dbReference>
<dbReference type="CDD" id="cd06257">
    <property type="entry name" value="DnaJ"/>
    <property type="match status" value="1"/>
</dbReference>
<dbReference type="SUPFAM" id="SSF46565">
    <property type="entry name" value="Chaperone J-domain"/>
    <property type="match status" value="1"/>
</dbReference>
<dbReference type="CDD" id="cd10719">
    <property type="entry name" value="DnaJ_zf"/>
    <property type="match status" value="1"/>
</dbReference>
<dbReference type="InterPro" id="IPR036869">
    <property type="entry name" value="J_dom_sf"/>
</dbReference>
<dbReference type="InterPro" id="IPR002939">
    <property type="entry name" value="DnaJ_C"/>
</dbReference>
<dbReference type="PROSITE" id="PS00636">
    <property type="entry name" value="DNAJ_1"/>
    <property type="match status" value="1"/>
</dbReference>
<dbReference type="InterPro" id="IPR012724">
    <property type="entry name" value="DnaJ"/>
</dbReference>
<dbReference type="GO" id="GO:0031072">
    <property type="term" value="F:heat shock protein binding"/>
    <property type="evidence" value="ECO:0007669"/>
    <property type="project" value="InterPro"/>
</dbReference>
<dbReference type="GO" id="GO:0008270">
    <property type="term" value="F:zinc ion binding"/>
    <property type="evidence" value="ECO:0007669"/>
    <property type="project" value="UniProtKB-KW"/>
</dbReference>
<dbReference type="PANTHER" id="PTHR43096:SF52">
    <property type="entry name" value="DNAJ HOMOLOG 1, MITOCHONDRIAL-RELATED"/>
    <property type="match status" value="1"/>
</dbReference>
<organism evidence="9 10">
    <name type="scientific">Dictyostelium firmibasis</name>
    <dbReference type="NCBI Taxonomy" id="79012"/>
    <lineage>
        <taxon>Eukaryota</taxon>
        <taxon>Amoebozoa</taxon>
        <taxon>Evosea</taxon>
        <taxon>Eumycetozoa</taxon>
        <taxon>Dictyostelia</taxon>
        <taxon>Dictyosteliales</taxon>
        <taxon>Dictyosteliaceae</taxon>
        <taxon>Dictyostelium</taxon>
    </lineage>
</organism>
<dbReference type="AlphaFoldDB" id="A0AAN7Z063"/>
<accession>A0AAN7Z063</accession>
<dbReference type="GO" id="GO:0005737">
    <property type="term" value="C:cytoplasm"/>
    <property type="evidence" value="ECO:0007669"/>
    <property type="project" value="TreeGrafter"/>
</dbReference>
<dbReference type="GO" id="GO:0005524">
    <property type="term" value="F:ATP binding"/>
    <property type="evidence" value="ECO:0007669"/>
    <property type="project" value="InterPro"/>
</dbReference>
<gene>
    <name evidence="9" type="ORF">RB653_004496</name>
</gene>
<dbReference type="InterPro" id="IPR001623">
    <property type="entry name" value="DnaJ_domain"/>
</dbReference>
<feature type="zinc finger region" description="CR-type" evidence="6">
    <location>
        <begin position="210"/>
        <end position="288"/>
    </location>
</feature>